<dbReference type="PANTHER" id="PTHR12121">
    <property type="entry name" value="CARBON CATABOLITE REPRESSOR PROTEIN 4"/>
    <property type="match status" value="1"/>
</dbReference>
<dbReference type="InterPro" id="IPR036691">
    <property type="entry name" value="Endo/exonu/phosph_ase_sf"/>
</dbReference>
<dbReference type="GO" id="GO:0007165">
    <property type="term" value="P:signal transduction"/>
    <property type="evidence" value="ECO:0007669"/>
    <property type="project" value="InterPro"/>
</dbReference>
<dbReference type="Gene3D" id="3.60.10.10">
    <property type="entry name" value="Endonuclease/exonuclease/phosphatase"/>
    <property type="match status" value="1"/>
</dbReference>
<dbReference type="SMART" id="SM00005">
    <property type="entry name" value="DEATH"/>
    <property type="match status" value="1"/>
</dbReference>
<dbReference type="SUPFAM" id="SSF56219">
    <property type="entry name" value="DNase I-like"/>
    <property type="match status" value="1"/>
</dbReference>
<keyword evidence="2" id="KW-1185">Reference proteome</keyword>
<gene>
    <name evidence="1" type="ORF">OFUS_LOCUS3735</name>
</gene>
<dbReference type="GO" id="GO:0000175">
    <property type="term" value="F:3'-5'-RNA exonuclease activity"/>
    <property type="evidence" value="ECO:0007669"/>
    <property type="project" value="TreeGrafter"/>
</dbReference>
<dbReference type="EMBL" id="CAIIXF020000002">
    <property type="protein sequence ID" value="CAH1776571.1"/>
    <property type="molecule type" value="Genomic_DNA"/>
</dbReference>
<dbReference type="OrthoDB" id="6047405at2759"/>
<dbReference type="Proteomes" id="UP000749559">
    <property type="component" value="Unassembled WGS sequence"/>
</dbReference>
<dbReference type="AlphaFoldDB" id="A0A8J1XKS5"/>
<dbReference type="PROSITE" id="PS50017">
    <property type="entry name" value="DEATH_DOMAIN"/>
    <property type="match status" value="1"/>
</dbReference>
<dbReference type="InterPro" id="IPR000488">
    <property type="entry name" value="Death_dom"/>
</dbReference>
<dbReference type="SUPFAM" id="SSF47986">
    <property type="entry name" value="DEATH domain"/>
    <property type="match status" value="1"/>
</dbReference>
<dbReference type="PANTHER" id="PTHR12121:SF34">
    <property type="entry name" value="PROTEIN ANGEL"/>
    <property type="match status" value="1"/>
</dbReference>
<comment type="caution">
    <text evidence="1">The sequence shown here is derived from an EMBL/GenBank/DDBJ whole genome shotgun (WGS) entry which is preliminary data.</text>
</comment>
<dbReference type="InterPro" id="IPR011029">
    <property type="entry name" value="DEATH-like_dom_sf"/>
</dbReference>
<sequence>MAEAKDVQEQQDKFLLKIGHQLGKDLNLLGIHLGFTNAEIDNIKQSNPHDAKQWGYDLLQQWTRRQPNQMQLLAEALRDVDRIDLAEEVEKYEASHTTPKASPVKIGQGKGRKSGENDMTCQIRVVTMDVSCDIHAQKMSEKHEDYDFQKRFKKQFQAIESLKPDVVNLQEIRYKKNLDLIKSLKEDNYVVHHFKNNDSDMSFNNCICVRKKGNWKEITSKHYWTTIIDGKPALSEDKNARVPAIEEQDIKGDPHGRCVGVVLLQHKELPDCKIIIATTHVVPFGKTKAIQQKASLSLADMACDIAGEDCNVIIAGDFNIFNDDRESGTFREIEEFSEEHKIREIPLKRLHIPGQDGRPYEIVTDINQIGTFTPWTSDPYSTEVFQQPLGFSKLDAIFASNSLECKDGVDVRPVLMYKGLNNLADMSDDEKDYDKYRYMFKDRLASDHFLLSATFLVK</sequence>
<evidence type="ECO:0000313" key="1">
    <source>
        <dbReference type="EMBL" id="CAH1776571.1"/>
    </source>
</evidence>
<dbReference type="InterPro" id="IPR050410">
    <property type="entry name" value="CCR4/nocturin_mRNA_transcr"/>
</dbReference>
<organism evidence="1 2">
    <name type="scientific">Owenia fusiformis</name>
    <name type="common">Polychaete worm</name>
    <dbReference type="NCBI Taxonomy" id="6347"/>
    <lineage>
        <taxon>Eukaryota</taxon>
        <taxon>Metazoa</taxon>
        <taxon>Spiralia</taxon>
        <taxon>Lophotrochozoa</taxon>
        <taxon>Annelida</taxon>
        <taxon>Polychaeta</taxon>
        <taxon>Sedentaria</taxon>
        <taxon>Canalipalpata</taxon>
        <taxon>Sabellida</taxon>
        <taxon>Oweniida</taxon>
        <taxon>Oweniidae</taxon>
        <taxon>Owenia</taxon>
    </lineage>
</organism>
<dbReference type="Gene3D" id="1.10.533.10">
    <property type="entry name" value="Death Domain, Fas"/>
    <property type="match status" value="1"/>
</dbReference>
<dbReference type="Pfam" id="PF00531">
    <property type="entry name" value="Death"/>
    <property type="match status" value="1"/>
</dbReference>
<evidence type="ECO:0000313" key="2">
    <source>
        <dbReference type="Proteomes" id="UP000749559"/>
    </source>
</evidence>
<reference evidence="1" key="1">
    <citation type="submission" date="2022-03" db="EMBL/GenBank/DDBJ databases">
        <authorList>
            <person name="Martin C."/>
        </authorList>
    </citation>
    <scope>NUCLEOTIDE SEQUENCE</scope>
</reference>
<name>A0A8J1XKS5_OWEFU</name>
<protein>
    <submittedName>
        <fullName evidence="1">Uncharacterized protein</fullName>
    </submittedName>
</protein>
<accession>A0A8J1XKS5</accession>
<proteinExistence type="predicted"/>